<sequence>MYLGQTDWSGTKLNLMPQLNMQSRPAPISLVCRILLITFMGGVICLPTGEEEAYERFLSATQDYMYPELNNERANTLSGHNLLRGVRYHYGDQNNPLYNVQRRRFTRPVGR</sequence>
<evidence type="ECO:0000313" key="1">
    <source>
        <dbReference type="EMBL" id="KER24930.1"/>
    </source>
</evidence>
<name>A0A074ZNL8_OPIVI</name>
<dbReference type="Proteomes" id="UP000054324">
    <property type="component" value="Unassembled WGS sequence"/>
</dbReference>
<accession>A0A074ZNL8</accession>
<reference evidence="1 2" key="1">
    <citation type="submission" date="2013-11" db="EMBL/GenBank/DDBJ databases">
        <title>Opisthorchis viverrini - life in the bile duct.</title>
        <authorList>
            <person name="Young N.D."/>
            <person name="Nagarajan N."/>
            <person name="Lin S.J."/>
            <person name="Korhonen P.K."/>
            <person name="Jex A.R."/>
            <person name="Hall R.S."/>
            <person name="Safavi-Hemami H."/>
            <person name="Kaewkong W."/>
            <person name="Bertrand D."/>
            <person name="Gao S."/>
            <person name="Seet Q."/>
            <person name="Wongkham S."/>
            <person name="Teh B.T."/>
            <person name="Wongkham C."/>
            <person name="Intapan P.M."/>
            <person name="Maleewong W."/>
            <person name="Yang X."/>
            <person name="Hu M."/>
            <person name="Wang Z."/>
            <person name="Hofmann A."/>
            <person name="Sternberg P.W."/>
            <person name="Tan P."/>
            <person name="Wang J."/>
            <person name="Gasser R.B."/>
        </authorList>
    </citation>
    <scope>NUCLEOTIDE SEQUENCE [LARGE SCALE GENOMIC DNA]</scope>
</reference>
<dbReference type="OrthoDB" id="6258947at2759"/>
<organism evidence="1 2">
    <name type="scientific">Opisthorchis viverrini</name>
    <name type="common">Southeast Asian liver fluke</name>
    <dbReference type="NCBI Taxonomy" id="6198"/>
    <lineage>
        <taxon>Eukaryota</taxon>
        <taxon>Metazoa</taxon>
        <taxon>Spiralia</taxon>
        <taxon>Lophotrochozoa</taxon>
        <taxon>Platyhelminthes</taxon>
        <taxon>Trematoda</taxon>
        <taxon>Digenea</taxon>
        <taxon>Opisthorchiida</taxon>
        <taxon>Opisthorchiata</taxon>
        <taxon>Opisthorchiidae</taxon>
        <taxon>Opisthorchis</taxon>
    </lineage>
</organism>
<evidence type="ECO:0000313" key="2">
    <source>
        <dbReference type="Proteomes" id="UP000054324"/>
    </source>
</evidence>
<dbReference type="RefSeq" id="XP_009171299.1">
    <property type="nucleotide sequence ID" value="XM_009173035.1"/>
</dbReference>
<proteinExistence type="predicted"/>
<dbReference type="KEGG" id="ovi:T265_07498"/>
<keyword evidence="2" id="KW-1185">Reference proteome</keyword>
<gene>
    <name evidence="1" type="ORF">T265_07498</name>
</gene>
<dbReference type="EMBL" id="KL596792">
    <property type="protein sequence ID" value="KER24930.1"/>
    <property type="molecule type" value="Genomic_DNA"/>
</dbReference>
<protein>
    <submittedName>
        <fullName evidence="1">Uncharacterized protein</fullName>
    </submittedName>
</protein>
<dbReference type="AlphaFoldDB" id="A0A074ZNL8"/>
<dbReference type="CTD" id="20321677"/>
<dbReference type="GeneID" id="20321677"/>